<keyword evidence="3" id="KW-1185">Reference proteome</keyword>
<reference evidence="2" key="1">
    <citation type="submission" date="2021-12" db="EMBL/GenBank/DDBJ databases">
        <title>Bradyrhizobium xenonodulans sp. nov.</title>
        <authorList>
            <person name="Claassens R."/>
            <person name="Venter S.N."/>
            <person name="Beukes C.W."/>
            <person name="Stepkowski T."/>
            <person name="Steenkamp E.T."/>
        </authorList>
    </citation>
    <scope>NUCLEOTIDE SEQUENCE</scope>
    <source>
        <strain evidence="2">14AB</strain>
    </source>
</reference>
<gene>
    <name evidence="2" type="ORF">I3J27_24840</name>
</gene>
<accession>A0ABY7MF80</accession>
<dbReference type="SUPFAM" id="SSF57938">
    <property type="entry name" value="DnaJ/Hsp40 cysteine-rich domain"/>
    <property type="match status" value="1"/>
</dbReference>
<evidence type="ECO:0000256" key="1">
    <source>
        <dbReference type="SAM" id="MobiDB-lite"/>
    </source>
</evidence>
<dbReference type="InterPro" id="IPR036410">
    <property type="entry name" value="HSP_DnaJ_Cys-rich_dom_sf"/>
</dbReference>
<protein>
    <recommendedName>
        <fullName evidence="4">Molecular chaperone DnaJ</fullName>
    </recommendedName>
</protein>
<evidence type="ECO:0000313" key="2">
    <source>
        <dbReference type="EMBL" id="WBL76241.1"/>
    </source>
</evidence>
<feature type="region of interest" description="Disordered" evidence="1">
    <location>
        <begin position="1"/>
        <end position="26"/>
    </location>
</feature>
<organism evidence="2 3">
    <name type="scientific">Bradyrhizobium xenonodulans</name>
    <dbReference type="NCBI Taxonomy" id="2736875"/>
    <lineage>
        <taxon>Bacteria</taxon>
        <taxon>Pseudomonadati</taxon>
        <taxon>Pseudomonadota</taxon>
        <taxon>Alphaproteobacteria</taxon>
        <taxon>Hyphomicrobiales</taxon>
        <taxon>Nitrobacteraceae</taxon>
        <taxon>Bradyrhizobium</taxon>
    </lineage>
</organism>
<evidence type="ECO:0000313" key="3">
    <source>
        <dbReference type="Proteomes" id="UP001179614"/>
    </source>
</evidence>
<dbReference type="EMBL" id="CP089391">
    <property type="protein sequence ID" value="WBL76241.1"/>
    <property type="molecule type" value="Genomic_DNA"/>
</dbReference>
<proteinExistence type="predicted"/>
<feature type="compositionally biased region" description="Basic and acidic residues" evidence="1">
    <location>
        <begin position="1"/>
        <end position="12"/>
    </location>
</feature>
<sequence length="51" mass="5483">MTEPKDVERNCPECDGTGQDAGMKPVRLGEKIEFRPCTKCGGSGKIKEAAN</sequence>
<dbReference type="Gene3D" id="6.20.20.10">
    <property type="match status" value="1"/>
</dbReference>
<dbReference type="RefSeq" id="WP_270161303.1">
    <property type="nucleotide sequence ID" value="NZ_CP089391.1"/>
</dbReference>
<dbReference type="Proteomes" id="UP001179614">
    <property type="component" value="Chromosome"/>
</dbReference>
<name>A0ABY7MF80_9BRAD</name>
<evidence type="ECO:0008006" key="4">
    <source>
        <dbReference type="Google" id="ProtNLM"/>
    </source>
</evidence>